<dbReference type="GO" id="GO:0072686">
    <property type="term" value="C:mitotic spindle"/>
    <property type="evidence" value="ECO:0007669"/>
    <property type="project" value="TreeGrafter"/>
</dbReference>
<dbReference type="EMBL" id="JANTQA010000036">
    <property type="protein sequence ID" value="KAJ3435785.1"/>
    <property type="molecule type" value="Genomic_DNA"/>
</dbReference>
<dbReference type="Gene3D" id="3.40.850.10">
    <property type="entry name" value="Kinesin motor domain"/>
    <property type="match status" value="1"/>
</dbReference>
<reference evidence="13" key="1">
    <citation type="submission" date="2022-08" db="EMBL/GenBank/DDBJ databases">
        <title>Novel sulphate-reducing endosymbionts in the free-living metamonad Anaeramoeba.</title>
        <authorList>
            <person name="Jerlstrom-Hultqvist J."/>
            <person name="Cepicka I."/>
            <person name="Gallot-Lavallee L."/>
            <person name="Salas-Leiva D."/>
            <person name="Curtis B.A."/>
            <person name="Zahonova K."/>
            <person name="Pipaliya S."/>
            <person name="Dacks J."/>
            <person name="Roger A.J."/>
        </authorList>
    </citation>
    <scope>NUCLEOTIDE SEQUENCE</scope>
    <source>
        <strain evidence="13">Busselton2</strain>
    </source>
</reference>
<dbReference type="GO" id="GO:0008574">
    <property type="term" value="F:plus-end-directed microtubule motor activity"/>
    <property type="evidence" value="ECO:0007669"/>
    <property type="project" value="TreeGrafter"/>
</dbReference>
<dbReference type="FunFam" id="3.40.850.10:FF:000019">
    <property type="entry name" value="Kinesin-like protein KIN-5D"/>
    <property type="match status" value="1"/>
</dbReference>
<feature type="coiled-coil region" evidence="10">
    <location>
        <begin position="879"/>
        <end position="917"/>
    </location>
</feature>
<feature type="coiled-coil region" evidence="10">
    <location>
        <begin position="386"/>
        <end position="475"/>
    </location>
</feature>
<dbReference type="InterPro" id="IPR047149">
    <property type="entry name" value="KIF11-like"/>
</dbReference>
<evidence type="ECO:0000256" key="4">
    <source>
        <dbReference type="ARBA" id="ARBA00022741"/>
    </source>
</evidence>
<dbReference type="Proteomes" id="UP001146793">
    <property type="component" value="Unassembled WGS sequence"/>
</dbReference>
<keyword evidence="2" id="KW-0963">Cytoplasm</keyword>
<evidence type="ECO:0000256" key="6">
    <source>
        <dbReference type="ARBA" id="ARBA00023175"/>
    </source>
</evidence>
<evidence type="ECO:0000313" key="13">
    <source>
        <dbReference type="EMBL" id="KAJ3435785.1"/>
    </source>
</evidence>
<dbReference type="InterPro" id="IPR001752">
    <property type="entry name" value="Kinesin_motor_dom"/>
</dbReference>
<dbReference type="GO" id="GO:0090307">
    <property type="term" value="P:mitotic spindle assembly"/>
    <property type="evidence" value="ECO:0007669"/>
    <property type="project" value="TreeGrafter"/>
</dbReference>
<feature type="binding site" evidence="9">
    <location>
        <begin position="101"/>
        <end position="108"/>
    </location>
    <ligand>
        <name>ATP</name>
        <dbReference type="ChEBI" id="CHEBI:30616"/>
    </ligand>
</feature>
<dbReference type="GO" id="GO:0008017">
    <property type="term" value="F:microtubule binding"/>
    <property type="evidence" value="ECO:0007669"/>
    <property type="project" value="InterPro"/>
</dbReference>
<feature type="compositionally biased region" description="Polar residues" evidence="11">
    <location>
        <begin position="999"/>
        <end position="1014"/>
    </location>
</feature>
<dbReference type="PROSITE" id="PS50067">
    <property type="entry name" value="KINESIN_MOTOR_2"/>
    <property type="match status" value="1"/>
</dbReference>
<evidence type="ECO:0000256" key="10">
    <source>
        <dbReference type="SAM" id="Coils"/>
    </source>
</evidence>
<dbReference type="AlphaFoldDB" id="A0AAV7Z3Y2"/>
<evidence type="ECO:0000256" key="11">
    <source>
        <dbReference type="SAM" id="MobiDB-lite"/>
    </source>
</evidence>
<gene>
    <name evidence="13" type="ORF">M0812_17824</name>
</gene>
<keyword evidence="5 9" id="KW-0067">ATP-binding</keyword>
<name>A0AAV7Z3Y2_9EUKA</name>
<dbReference type="PROSITE" id="PS00411">
    <property type="entry name" value="KINESIN_MOTOR_1"/>
    <property type="match status" value="1"/>
</dbReference>
<dbReference type="Pfam" id="PF00225">
    <property type="entry name" value="Kinesin"/>
    <property type="match status" value="1"/>
</dbReference>
<feature type="compositionally biased region" description="Basic residues" evidence="11">
    <location>
        <begin position="1018"/>
        <end position="1030"/>
    </location>
</feature>
<evidence type="ECO:0000256" key="8">
    <source>
        <dbReference type="ARBA" id="ARBA00034704"/>
    </source>
</evidence>
<evidence type="ECO:0000256" key="3">
    <source>
        <dbReference type="ARBA" id="ARBA00022701"/>
    </source>
</evidence>
<sequence>MSLKESNLYDTFDETEKPVNIKVVVRIRPQSPTEKLLKIPIQVSNSNKNVYLKCSRQNERTYSYDRVFDQKANQKELFDQVMKPMIQDVLNGYNATIFAYGQTGSGKTYTMEGPGKKTKQKGEKQQSNEWWYQEETAGLIPRATKTILQNLKRDGIEFVIKVTLLEIYNEELIDLLAGTNKESAYKLKSNTTSTNNSKPVIQLFEDQKNGGTIIKGLEQITVRTLKDIEKVLFEAFNKRITAKTKLNHHSSRSHTIFTLLVTTKQSQENGQDIIRTGKLNLVDLAGSENIKKSGSKNQQQYEAGKINQSLLTLGRVISSLIVKQKHIPYRESKLTRILQDSLGGKTKTCIIATISPSGTCIEETRNTLEYARNAQKIKNKPSANTKLTKNKLIEKLKKENKNLKKEISLIRHQNGVNKVIEQLELEKQELQIDLEEHRDFLFERKERIKELVKKKDDLEQNAQDLNKINAQQQKQILEFHSTIDQLNGFLKEVGSNTNQLLNENGRFETKINSFSALTQNNDKLLQNKTKLIKDDLDLFKTQLNNSNVNLKSTLANVNNQFNFLIGQENSNKDGGLNLLNDSIENLKNYLLDFNNNFFNSLDNKIKEIMYKNINLNKSGGNTSKNKKNSDQDIENYEDIEKKYFAGIKKFFNEYNNKMTNKLNKISHQQNKINNQLNNIYTQTIQKLTQLTNKFSNNYQLFLQLYNQKINDFQSELKNDNPILIERINNMQHTFEKQAQEDKKELFNTFASMFEEISNKRTNNLKSQFKEIIGNIEKQQSKVNKFSENIKQNVNKKMNIEEFQKTFTQQTANFNSDLKKFNKDLETKNSANNEKLKKKFDQFSKMQNETMDNYSLIVKQNNGERRKNINQFLSHSKSTSNQLERGINEKQKQIQSKMENISQNIKKSQNILSNEKKNSQDQFKKHFVYIDKIKQKIHSLTPLQQYQPTGNTPIKSTLKPLQISDLLRITPMPPILSVQSRQTMPSSSSSSSPPPKSPPTTEHNLSTQKFPIFTTNEKKKTKRKKKKLLNKKKIPNSNLRSVSKLNLQKNLNTKDLVLKYTKSTTKRIPLTSKLNQKTKSRKRVIGKPVKFKLNLNESRKRNIHYSNGTCSACEPLVNLNNIKKKPRKFTKIRRKKIIK</sequence>
<dbReference type="GO" id="GO:0051231">
    <property type="term" value="P:spindle elongation"/>
    <property type="evidence" value="ECO:0007669"/>
    <property type="project" value="TreeGrafter"/>
</dbReference>
<keyword evidence="4 9" id="KW-0547">Nucleotide-binding</keyword>
<dbReference type="GO" id="GO:0007018">
    <property type="term" value="P:microtubule-based movement"/>
    <property type="evidence" value="ECO:0007669"/>
    <property type="project" value="InterPro"/>
</dbReference>
<evidence type="ECO:0000256" key="7">
    <source>
        <dbReference type="ARBA" id="ARBA00023212"/>
    </source>
</evidence>
<dbReference type="GO" id="GO:0005876">
    <property type="term" value="C:spindle microtubule"/>
    <property type="evidence" value="ECO:0007669"/>
    <property type="project" value="TreeGrafter"/>
</dbReference>
<dbReference type="InterPro" id="IPR019821">
    <property type="entry name" value="Kinesin_motor_CS"/>
</dbReference>
<dbReference type="PANTHER" id="PTHR47970:SF12">
    <property type="entry name" value="KINESIN FAMILY MEMBER 11"/>
    <property type="match status" value="1"/>
</dbReference>
<comment type="caution">
    <text evidence="13">The sequence shown here is derived from an EMBL/GenBank/DDBJ whole genome shotgun (WGS) entry which is preliminary data.</text>
</comment>
<dbReference type="PANTHER" id="PTHR47970">
    <property type="entry name" value="KINESIN-LIKE PROTEIN KIF11"/>
    <property type="match status" value="1"/>
</dbReference>
<evidence type="ECO:0000256" key="5">
    <source>
        <dbReference type="ARBA" id="ARBA00022840"/>
    </source>
</evidence>
<evidence type="ECO:0000256" key="1">
    <source>
        <dbReference type="ARBA" id="ARBA00004245"/>
    </source>
</evidence>
<dbReference type="SMART" id="SM00129">
    <property type="entry name" value="KISc"/>
    <property type="match status" value="1"/>
</dbReference>
<dbReference type="InterPro" id="IPR027417">
    <property type="entry name" value="P-loop_NTPase"/>
</dbReference>
<keyword evidence="7" id="KW-0206">Cytoskeleton</keyword>
<accession>A0AAV7Z3Y2</accession>
<evidence type="ECO:0000259" key="12">
    <source>
        <dbReference type="PROSITE" id="PS50067"/>
    </source>
</evidence>
<dbReference type="PRINTS" id="PR00380">
    <property type="entry name" value="KINESINHEAVY"/>
</dbReference>
<evidence type="ECO:0000256" key="9">
    <source>
        <dbReference type="PROSITE-ProRule" id="PRU00283"/>
    </source>
</evidence>
<proteinExistence type="inferred from homology"/>
<keyword evidence="10" id="KW-0175">Coiled coil</keyword>
<evidence type="ECO:0000313" key="14">
    <source>
        <dbReference type="Proteomes" id="UP001146793"/>
    </source>
</evidence>
<dbReference type="InterPro" id="IPR036961">
    <property type="entry name" value="Kinesin_motor_dom_sf"/>
</dbReference>
<organism evidence="13 14">
    <name type="scientific">Anaeramoeba flamelloides</name>
    <dbReference type="NCBI Taxonomy" id="1746091"/>
    <lineage>
        <taxon>Eukaryota</taxon>
        <taxon>Metamonada</taxon>
        <taxon>Anaeramoebidae</taxon>
        <taxon>Anaeramoeba</taxon>
    </lineage>
</organism>
<keyword evidence="6 9" id="KW-0505">Motor protein</keyword>
<dbReference type="GO" id="GO:0005524">
    <property type="term" value="F:ATP binding"/>
    <property type="evidence" value="ECO:0007669"/>
    <property type="project" value="UniProtKB-UniRule"/>
</dbReference>
<evidence type="ECO:0000256" key="2">
    <source>
        <dbReference type="ARBA" id="ARBA00022490"/>
    </source>
</evidence>
<comment type="similarity">
    <text evidence="8">Belongs to the TRAFAC class myosin-kinesin ATPase superfamily. Kinesin family. KIN-5/BimC subfamily.</text>
</comment>
<comment type="subcellular location">
    <subcellularLocation>
        <location evidence="1">Cytoplasm</location>
        <location evidence="1">Cytoskeleton</location>
    </subcellularLocation>
</comment>
<protein>
    <submittedName>
        <fullName evidence="13">Kinesin-like protein kif11</fullName>
    </submittedName>
</protein>
<feature type="domain" description="Kinesin motor" evidence="12">
    <location>
        <begin position="20"/>
        <end position="377"/>
    </location>
</feature>
<dbReference type="SUPFAM" id="SSF52540">
    <property type="entry name" value="P-loop containing nucleoside triphosphate hydrolases"/>
    <property type="match status" value="1"/>
</dbReference>
<feature type="region of interest" description="Disordered" evidence="11">
    <location>
        <begin position="977"/>
        <end position="1030"/>
    </location>
</feature>
<keyword evidence="3" id="KW-0493">Microtubule</keyword>